<keyword evidence="3" id="KW-0106">Calcium</keyword>
<feature type="region of interest" description="Disordered" evidence="4">
    <location>
        <begin position="317"/>
        <end position="352"/>
    </location>
</feature>
<feature type="compositionally biased region" description="Polar residues" evidence="4">
    <location>
        <begin position="1566"/>
        <end position="1593"/>
    </location>
</feature>
<dbReference type="PROSITE" id="PS00972">
    <property type="entry name" value="USP_1"/>
    <property type="match status" value="1"/>
</dbReference>
<dbReference type="InterPro" id="IPR028889">
    <property type="entry name" value="USP"/>
</dbReference>
<feature type="region of interest" description="Disordered" evidence="4">
    <location>
        <begin position="537"/>
        <end position="570"/>
    </location>
</feature>
<dbReference type="EC" id="3.4.19.12" evidence="2"/>
<evidence type="ECO:0000256" key="2">
    <source>
        <dbReference type="ARBA" id="ARBA00012759"/>
    </source>
</evidence>
<dbReference type="Gene3D" id="3.90.70.10">
    <property type="entry name" value="Cysteine proteinases"/>
    <property type="match status" value="2"/>
</dbReference>
<organism evidence="8 9">
    <name type="scientific">Popillia japonica</name>
    <name type="common">Japanese beetle</name>
    <dbReference type="NCBI Taxonomy" id="7064"/>
    <lineage>
        <taxon>Eukaryota</taxon>
        <taxon>Metazoa</taxon>
        <taxon>Ecdysozoa</taxon>
        <taxon>Arthropoda</taxon>
        <taxon>Hexapoda</taxon>
        <taxon>Insecta</taxon>
        <taxon>Pterygota</taxon>
        <taxon>Neoptera</taxon>
        <taxon>Endopterygota</taxon>
        <taxon>Coleoptera</taxon>
        <taxon>Polyphaga</taxon>
        <taxon>Scarabaeiformia</taxon>
        <taxon>Scarabaeidae</taxon>
        <taxon>Rutelinae</taxon>
        <taxon>Popillia</taxon>
    </lineage>
</organism>
<dbReference type="PRINTS" id="PR00450">
    <property type="entry name" value="RECOVERIN"/>
</dbReference>
<name>A0AAW1MC69_POPJA</name>
<dbReference type="Proteomes" id="UP001458880">
    <property type="component" value="Unassembled WGS sequence"/>
</dbReference>
<dbReference type="GO" id="GO:0005794">
    <property type="term" value="C:Golgi apparatus"/>
    <property type="evidence" value="ECO:0007669"/>
    <property type="project" value="TreeGrafter"/>
</dbReference>
<dbReference type="InterPro" id="IPR002048">
    <property type="entry name" value="EF_hand_dom"/>
</dbReference>
<feature type="region of interest" description="Disordered" evidence="4">
    <location>
        <begin position="1563"/>
        <end position="1666"/>
    </location>
</feature>
<dbReference type="InterPro" id="IPR057368">
    <property type="entry name" value="USP32_N"/>
</dbReference>
<feature type="domain" description="DUSP" evidence="7">
    <location>
        <begin position="432"/>
        <end position="624"/>
    </location>
</feature>
<dbReference type="PANTHER" id="PTHR21646:SF76">
    <property type="entry name" value="UBIQUITIN CARBOXYL-TERMINAL HYDROLASE 32"/>
    <property type="match status" value="1"/>
</dbReference>
<dbReference type="Pfam" id="PF00443">
    <property type="entry name" value="UCH"/>
    <property type="match status" value="1"/>
</dbReference>
<evidence type="ECO:0000313" key="8">
    <source>
        <dbReference type="EMBL" id="KAK9745103.1"/>
    </source>
</evidence>
<dbReference type="PROSITE" id="PS50222">
    <property type="entry name" value="EF_HAND_2"/>
    <property type="match status" value="2"/>
</dbReference>
<dbReference type="SUPFAM" id="SSF47473">
    <property type="entry name" value="EF-hand"/>
    <property type="match status" value="2"/>
</dbReference>
<comment type="catalytic activity">
    <reaction evidence="1">
        <text>Thiol-dependent hydrolysis of ester, thioester, amide, peptide and isopeptide bonds formed by the C-terminal Gly of ubiquitin (a 76-residue protein attached to proteins as an intracellular targeting signal).</text>
        <dbReference type="EC" id="3.4.19.12"/>
    </reaction>
</comment>
<dbReference type="SMART" id="SM00054">
    <property type="entry name" value="EFh"/>
    <property type="match status" value="2"/>
</dbReference>
<dbReference type="EMBL" id="JASPKY010000051">
    <property type="protein sequence ID" value="KAK9745103.1"/>
    <property type="molecule type" value="Genomic_DNA"/>
</dbReference>
<keyword evidence="9" id="KW-1185">Reference proteome</keyword>
<comment type="caution">
    <text evidence="8">The sequence shown here is derived from an EMBL/GenBank/DDBJ whole genome shotgun (WGS) entry which is preliminary data.</text>
</comment>
<dbReference type="InterPro" id="IPR018200">
    <property type="entry name" value="USP_CS"/>
</dbReference>
<dbReference type="InterPro" id="IPR018247">
    <property type="entry name" value="EF_Hand_1_Ca_BS"/>
</dbReference>
<dbReference type="InterPro" id="IPR038765">
    <property type="entry name" value="Papain-like_cys_pep_sf"/>
</dbReference>
<dbReference type="PROSITE" id="PS51283">
    <property type="entry name" value="DUSP"/>
    <property type="match status" value="1"/>
</dbReference>
<proteinExistence type="predicted"/>
<dbReference type="InterPro" id="IPR035927">
    <property type="entry name" value="DUSP-like_sf"/>
</dbReference>
<sequence>MGAKDSKRSCLSCEDAVKRMSDAEYKRVCEAFKRLSGGGHLISKPSFIQNVLGEGVPTNIAESLYTACGGGPRGIALRDLICGLVLLTKGTQDEKIRFLWTLYSNDAGTYIIKNDFQKALQLEGTLPDAPGKPSQIWDRSLRSLFGEGQDKVGFDHFRARIQYDNKATVLSKWLLTSPCVSLSSELEAPTFYQTLAGVTHLVEQDICELEKCFWSLQGTASSGQLDMTCVTSLVCPPIPATACQGLFLALDVNRDGHVDFKELCCGVSAACRGPTVERVKFCFKIFDMDRDGYLNPKELQHMVDILSYVANTNSENRYSTFDRPSSRKSSRSSFTAKILNNDNKSETESDRETVTNEYVYRSNNHRSHMNEFINEVYRKQLEQLKEHQNCNECLSQEDFLVWNSLHDGNSLVEPFLELLFQVCHVSLGLKPYCRHHEYEIVMGWLNREKRRGYRVGQFWYLISSEWWQSWLSYTTTPRNSYDMCNCRSEHRLPVEEGIVCDESFTSNGTDFTSHSNEATSNSTDSMGDLLSKGDSCSIASSSGVSSSSGTGMKRGQGGLPGPINNSSLTETPLCKASTLTGEGGRLKRDIVLRESENFELVPDSLWKALALWYGGPLPLPRQVIKPPNSNTVELELYPVNLKILRHQSQTQTGSPATWSSVVGGYGAAALSTAGITTATPVASPRRYLAHTAAFSRLANIRQVIEFLSARLGLRLEDIRLWHVKDVQTLLLEDENATLQDLGMQDNEQILLEVRNKDLTWPEELGALVSGNTTISTLISSERRPTITLPPGATGLQNLGNTCFMNAALQAVSNTRPLTLYFQRDLSELNCTNPLGTKGQVAKRYAELCRDLWAGSTRSVAPLRLRVCVTKHAPNLGGGGQHDSQELLAWLLDSLHEDLNRVPKKQFVELRDSDGRPDAVVADEAWTQHLARDHSIITDLFYGQLKSKVTCQTCGHESVKFDPFNLLSLPLPMESYTLCEILVIRLNGDEPTKYGLRLNSEAKYYELKQQLQSLCDIPPERLSLAEVACSQIKQFLGDDSRIMCGNATELYAYELPKCDGEDSLKFEEETDLEQALVQTPLARSPEVRSSSALCMPNILCFKNLRSGNCDNVLNQARVSTSASIKKASIHSNISTSTVYTDNPTKPPTFLVAVHRKFVTQESYFLSQHKSMPSLFGVPLLLGCNSSSTCQSLYEIVCKQVTRLLSPQPQSDQTNHAQDCDDSLGYEFPFSLKAVMQNGERCALCHWTQFCRGCKIPCNDEILFDVCKGGHNIMCVAIDWDPTALHLRYQSSREKLFIEHESVESCRKLHTEPIDLDYCLRAFTSEERLETKYHCAKCQDKQPATKKLQIWRLPPILIIHLKRFDYVNNKWVKTQKVVNFPFKNFDPTAYLASVPQETILRHRQLLEKNKSDLESSCEANTTVSTDVTDRIVEENGDSNGVEANVTPNGVQEKLLDVEDDQAKVNAVNQRPRPAGKRRQRLESTSLIKTPIVDEDLRDFHEHKLLKGQDPFDLKYQLYAVVSHSGMLNGGHYISYACNPNGHWYCYNDSSCREVLTEESIPAPLQPLVQENNNNDSRQANNYCTMNSNRSFNSPLHTPLMKRKHPRTDSSSTLSQMSSDTGSTTVCNTSDASAPITTNLAHSNDGTDTSTDASETHNLVNSNRTSPMPALKHTRKLSTGKPAIYDSDTSLDTITCAYTDVKIPKIDTSSAYMLFYERSGLDYRPYLPDVVANGQVIQEVDIDESDSELRKQLCVIQ</sequence>
<evidence type="ECO:0000259" key="7">
    <source>
        <dbReference type="PROSITE" id="PS51283"/>
    </source>
</evidence>
<dbReference type="GO" id="GO:0004843">
    <property type="term" value="F:cysteine-type deubiquitinase activity"/>
    <property type="evidence" value="ECO:0007669"/>
    <property type="project" value="UniProtKB-EC"/>
</dbReference>
<feature type="compositionally biased region" description="Polar residues" evidence="4">
    <location>
        <begin position="1621"/>
        <end position="1663"/>
    </location>
</feature>
<protein>
    <recommendedName>
        <fullName evidence="2">ubiquitinyl hydrolase 1</fullName>
        <ecNumber evidence="2">3.4.19.12</ecNumber>
    </recommendedName>
</protein>
<dbReference type="CDD" id="cd00051">
    <property type="entry name" value="EFh"/>
    <property type="match status" value="1"/>
</dbReference>
<accession>A0AAW1MC69</accession>
<dbReference type="Gene3D" id="3.10.20.90">
    <property type="entry name" value="Phosphatidylinositol 3-kinase Catalytic Subunit, Chain A, domain 1"/>
    <property type="match status" value="1"/>
</dbReference>
<gene>
    <name evidence="8" type="ORF">QE152_g7192</name>
</gene>
<feature type="compositionally biased region" description="Low complexity" evidence="4">
    <location>
        <begin position="537"/>
        <end position="551"/>
    </location>
</feature>
<dbReference type="Gene3D" id="3.30.2230.10">
    <property type="entry name" value="DUSP-like"/>
    <property type="match status" value="1"/>
</dbReference>
<dbReference type="InterPro" id="IPR011992">
    <property type="entry name" value="EF-hand-dom_pair"/>
</dbReference>
<evidence type="ECO:0000256" key="1">
    <source>
        <dbReference type="ARBA" id="ARBA00000707"/>
    </source>
</evidence>
<dbReference type="PANTHER" id="PTHR21646">
    <property type="entry name" value="UBIQUITIN CARBOXYL-TERMINAL HYDROLASE"/>
    <property type="match status" value="1"/>
</dbReference>
<dbReference type="InterPro" id="IPR001394">
    <property type="entry name" value="Peptidase_C19_UCH"/>
</dbReference>
<dbReference type="PROSITE" id="PS00018">
    <property type="entry name" value="EF_HAND_1"/>
    <property type="match status" value="2"/>
</dbReference>
<dbReference type="Pfam" id="PF13202">
    <property type="entry name" value="EF-hand_5"/>
    <property type="match status" value="2"/>
</dbReference>
<dbReference type="FunFam" id="3.90.70.10:FF:000132">
    <property type="entry name" value="Ubiquitin carboxyl-terminal hydrolase 32"/>
    <property type="match status" value="1"/>
</dbReference>
<dbReference type="PROSITE" id="PS00973">
    <property type="entry name" value="USP_2"/>
    <property type="match status" value="1"/>
</dbReference>
<dbReference type="Gene3D" id="1.10.238.10">
    <property type="entry name" value="EF-hand"/>
    <property type="match status" value="2"/>
</dbReference>
<feature type="compositionally biased region" description="Low complexity" evidence="4">
    <location>
        <begin position="1606"/>
        <end position="1620"/>
    </location>
</feature>
<dbReference type="SMART" id="SM00695">
    <property type="entry name" value="DUSP"/>
    <property type="match status" value="1"/>
</dbReference>
<evidence type="ECO:0000259" key="6">
    <source>
        <dbReference type="PROSITE" id="PS50235"/>
    </source>
</evidence>
<dbReference type="SUPFAM" id="SSF143791">
    <property type="entry name" value="DUSP-like"/>
    <property type="match status" value="1"/>
</dbReference>
<evidence type="ECO:0000256" key="3">
    <source>
        <dbReference type="ARBA" id="ARBA00022837"/>
    </source>
</evidence>
<dbReference type="Pfam" id="PF06337">
    <property type="entry name" value="DUSP"/>
    <property type="match status" value="1"/>
</dbReference>
<dbReference type="SUPFAM" id="SSF54001">
    <property type="entry name" value="Cysteine proteinases"/>
    <property type="match status" value="1"/>
</dbReference>
<dbReference type="InterPro" id="IPR050185">
    <property type="entry name" value="Ub_carboxyl-term_hydrolase"/>
</dbReference>
<feature type="domain" description="EF-hand" evidence="5">
    <location>
        <begin position="238"/>
        <end position="273"/>
    </location>
</feature>
<dbReference type="Pfam" id="PF25265">
    <property type="entry name" value="USP32_N"/>
    <property type="match status" value="1"/>
</dbReference>
<feature type="domain" description="USP" evidence="6">
    <location>
        <begin position="793"/>
        <end position="1570"/>
    </location>
</feature>
<dbReference type="GO" id="GO:0016579">
    <property type="term" value="P:protein deubiquitination"/>
    <property type="evidence" value="ECO:0007669"/>
    <property type="project" value="InterPro"/>
</dbReference>
<feature type="domain" description="EF-hand" evidence="5">
    <location>
        <begin position="274"/>
        <end position="309"/>
    </location>
</feature>
<dbReference type="InterPro" id="IPR006615">
    <property type="entry name" value="Pept_C19_DUSP"/>
</dbReference>
<feature type="compositionally biased region" description="Basic and acidic residues" evidence="4">
    <location>
        <begin position="343"/>
        <end position="352"/>
    </location>
</feature>
<reference evidence="8 9" key="1">
    <citation type="journal article" date="2024" name="BMC Genomics">
        <title>De novo assembly and annotation of Popillia japonica's genome with initial clues to its potential as an invasive pest.</title>
        <authorList>
            <person name="Cucini C."/>
            <person name="Boschi S."/>
            <person name="Funari R."/>
            <person name="Cardaioli E."/>
            <person name="Iannotti N."/>
            <person name="Marturano G."/>
            <person name="Paoli F."/>
            <person name="Bruttini M."/>
            <person name="Carapelli A."/>
            <person name="Frati F."/>
            <person name="Nardi F."/>
        </authorList>
    </citation>
    <scope>NUCLEOTIDE SEQUENCE [LARGE SCALE GENOMIC DNA]</scope>
    <source>
        <strain evidence="8">DMR45628</strain>
    </source>
</reference>
<dbReference type="PROSITE" id="PS50235">
    <property type="entry name" value="USP_3"/>
    <property type="match status" value="1"/>
</dbReference>
<evidence type="ECO:0000259" key="5">
    <source>
        <dbReference type="PROSITE" id="PS50222"/>
    </source>
</evidence>
<dbReference type="GO" id="GO:0005509">
    <property type="term" value="F:calcium ion binding"/>
    <property type="evidence" value="ECO:0007669"/>
    <property type="project" value="InterPro"/>
</dbReference>
<evidence type="ECO:0000256" key="4">
    <source>
        <dbReference type="SAM" id="MobiDB-lite"/>
    </source>
</evidence>
<evidence type="ECO:0000313" key="9">
    <source>
        <dbReference type="Proteomes" id="UP001458880"/>
    </source>
</evidence>